<keyword evidence="5 7" id="KW-0413">Isomerase</keyword>
<dbReference type="SUPFAM" id="SSF51366">
    <property type="entry name" value="Ribulose-phoshate binding barrel"/>
    <property type="match status" value="1"/>
</dbReference>
<evidence type="ECO:0000313" key="8">
    <source>
        <dbReference type="EMBL" id="MFD1184227.1"/>
    </source>
</evidence>
<comment type="pathway">
    <text evidence="3 7">Amino-sugar metabolism; N-acetylneuraminate degradation; D-fructose 6-phosphate from N-acetylneuraminate: step 3/5.</text>
</comment>
<accession>A0ABW3SJ95</accession>
<evidence type="ECO:0000256" key="2">
    <source>
        <dbReference type="ARBA" id="ARBA00002147"/>
    </source>
</evidence>
<dbReference type="NCBIfam" id="NF002231">
    <property type="entry name" value="PRK01130.1"/>
    <property type="match status" value="1"/>
</dbReference>
<protein>
    <recommendedName>
        <fullName evidence="7">Putative N-acetylmannosamine-6-phosphate 2-epimerase</fullName>
        <ecNumber evidence="7">5.1.3.9</ecNumber>
    </recommendedName>
    <alternativeName>
        <fullName evidence="7">ManNAc-6-P epimerase</fullName>
    </alternativeName>
</protein>
<evidence type="ECO:0000256" key="5">
    <source>
        <dbReference type="ARBA" id="ARBA00023235"/>
    </source>
</evidence>
<dbReference type="PANTHER" id="PTHR36204:SF1">
    <property type="entry name" value="N-ACETYLMANNOSAMINE-6-PHOSPHATE 2-EPIMERASE-RELATED"/>
    <property type="match status" value="1"/>
</dbReference>
<name>A0ABW3SJ95_9BACL</name>
<dbReference type="InterPro" id="IPR011060">
    <property type="entry name" value="RibuloseP-bd_barrel"/>
</dbReference>
<dbReference type="InterPro" id="IPR013785">
    <property type="entry name" value="Aldolase_TIM"/>
</dbReference>
<comment type="function">
    <text evidence="2 7">Converts N-acetylmannosamine-6-phosphate (ManNAc-6-P) to N-acetylglucosamine-6-phosphate (GlcNAc-6-P).</text>
</comment>
<organism evidence="8 9">
    <name type="scientific">Paenibacillus timonensis</name>
    <dbReference type="NCBI Taxonomy" id="225915"/>
    <lineage>
        <taxon>Bacteria</taxon>
        <taxon>Bacillati</taxon>
        <taxon>Bacillota</taxon>
        <taxon>Bacilli</taxon>
        <taxon>Bacillales</taxon>
        <taxon>Paenibacillaceae</taxon>
        <taxon>Paenibacillus</taxon>
    </lineage>
</organism>
<dbReference type="Gene3D" id="3.20.20.70">
    <property type="entry name" value="Aldolase class I"/>
    <property type="match status" value="1"/>
</dbReference>
<evidence type="ECO:0000256" key="6">
    <source>
        <dbReference type="ARBA" id="ARBA00023277"/>
    </source>
</evidence>
<evidence type="ECO:0000313" key="9">
    <source>
        <dbReference type="Proteomes" id="UP001597211"/>
    </source>
</evidence>
<dbReference type="HAMAP" id="MF_01235">
    <property type="entry name" value="ManNAc6P_epimer"/>
    <property type="match status" value="1"/>
</dbReference>
<dbReference type="EC" id="5.1.3.9" evidence="7"/>
<evidence type="ECO:0000256" key="7">
    <source>
        <dbReference type="HAMAP-Rule" id="MF_01235"/>
    </source>
</evidence>
<proteinExistence type="inferred from homology"/>
<dbReference type="PANTHER" id="PTHR36204">
    <property type="entry name" value="N-ACETYLMANNOSAMINE-6-PHOSPHATE 2-EPIMERASE-RELATED"/>
    <property type="match status" value="1"/>
</dbReference>
<dbReference type="CDD" id="cd04729">
    <property type="entry name" value="NanE"/>
    <property type="match status" value="1"/>
</dbReference>
<gene>
    <name evidence="7" type="primary">nanE</name>
    <name evidence="8" type="ORF">ACFQ2Z_23090</name>
</gene>
<reference evidence="9" key="1">
    <citation type="journal article" date="2019" name="Int. J. Syst. Evol. Microbiol.">
        <title>The Global Catalogue of Microorganisms (GCM) 10K type strain sequencing project: providing services to taxonomists for standard genome sequencing and annotation.</title>
        <authorList>
            <consortium name="The Broad Institute Genomics Platform"/>
            <consortium name="The Broad Institute Genome Sequencing Center for Infectious Disease"/>
            <person name="Wu L."/>
            <person name="Ma J."/>
        </authorList>
    </citation>
    <scope>NUCLEOTIDE SEQUENCE [LARGE SCALE GENOMIC DNA]</scope>
    <source>
        <strain evidence="9">CCUG 48216</strain>
    </source>
</reference>
<dbReference type="Pfam" id="PF04131">
    <property type="entry name" value="NanE"/>
    <property type="match status" value="1"/>
</dbReference>
<dbReference type="GO" id="GO:0047465">
    <property type="term" value="F:N-acylglucosamine-6-phosphate 2-epimerase activity"/>
    <property type="evidence" value="ECO:0007669"/>
    <property type="project" value="UniProtKB-EC"/>
</dbReference>
<dbReference type="RefSeq" id="WP_240271371.1">
    <property type="nucleotide sequence ID" value="NZ_JAKSXN010000083.1"/>
</dbReference>
<dbReference type="InterPro" id="IPR007260">
    <property type="entry name" value="NanE"/>
</dbReference>
<dbReference type="Proteomes" id="UP001597211">
    <property type="component" value="Unassembled WGS sequence"/>
</dbReference>
<sequence>MSHPIVNSFKGGLVVSCQALEGEPFFGSDYMARFAISAEMGRAAGIRANTPTDIEAIKRVCKLPLIGLWKRNYADSSVYITPTLKEVDAVISAGADIVAMDATPRQRPGGIKLAELVHEVRARSKILLMADVSNVEEGLMAEQLGFDLISTTLSGYTSYSPQRKDPDFQLIADLSRQVAIPVLAEGRVRSPEQALRCLNEGAFAVVVGGAITRPQQITRYYADALSELQDNKAVTEK</sequence>
<keyword evidence="6 7" id="KW-0119">Carbohydrate metabolism</keyword>
<keyword evidence="9" id="KW-1185">Reference proteome</keyword>
<evidence type="ECO:0000256" key="3">
    <source>
        <dbReference type="ARBA" id="ARBA00005081"/>
    </source>
</evidence>
<comment type="caution">
    <text evidence="8">The sequence shown here is derived from an EMBL/GenBank/DDBJ whole genome shotgun (WGS) entry which is preliminary data.</text>
</comment>
<comment type="catalytic activity">
    <reaction evidence="1 7">
        <text>an N-acyl-D-glucosamine 6-phosphate = an N-acyl-D-mannosamine 6-phosphate</text>
        <dbReference type="Rhea" id="RHEA:23932"/>
        <dbReference type="ChEBI" id="CHEBI:57599"/>
        <dbReference type="ChEBI" id="CHEBI:57666"/>
        <dbReference type="EC" id="5.1.3.9"/>
    </reaction>
</comment>
<evidence type="ECO:0000256" key="4">
    <source>
        <dbReference type="ARBA" id="ARBA00007439"/>
    </source>
</evidence>
<comment type="similarity">
    <text evidence="4 7">Belongs to the NanE family.</text>
</comment>
<dbReference type="EMBL" id="JBHTKZ010000075">
    <property type="protein sequence ID" value="MFD1184227.1"/>
    <property type="molecule type" value="Genomic_DNA"/>
</dbReference>
<evidence type="ECO:0000256" key="1">
    <source>
        <dbReference type="ARBA" id="ARBA00000056"/>
    </source>
</evidence>